<dbReference type="Gene3D" id="3.30.565.10">
    <property type="entry name" value="Histidine kinase-like ATPase, C-terminal domain"/>
    <property type="match status" value="1"/>
</dbReference>
<keyword evidence="7" id="KW-0067">ATP-binding</keyword>
<evidence type="ECO:0000256" key="7">
    <source>
        <dbReference type="ARBA" id="ARBA00022840"/>
    </source>
</evidence>
<name>A0A5C6W6I1_9BACI</name>
<dbReference type="EMBL" id="VOQF01000001">
    <property type="protein sequence ID" value="TXC93004.1"/>
    <property type="molecule type" value="Genomic_DNA"/>
</dbReference>
<dbReference type="Pfam" id="PF02518">
    <property type="entry name" value="HATPase_c"/>
    <property type="match status" value="1"/>
</dbReference>
<keyword evidence="6" id="KW-0418">Kinase</keyword>
<dbReference type="InterPro" id="IPR004358">
    <property type="entry name" value="Sig_transdc_His_kin-like_C"/>
</dbReference>
<comment type="caution">
    <text evidence="10">The sequence shown here is derived from an EMBL/GenBank/DDBJ whole genome shotgun (WGS) entry which is preliminary data.</text>
</comment>
<dbReference type="PRINTS" id="PR00344">
    <property type="entry name" value="BCTRLSENSOR"/>
</dbReference>
<dbReference type="Pfam" id="PF13185">
    <property type="entry name" value="GAF_2"/>
    <property type="match status" value="1"/>
</dbReference>
<evidence type="ECO:0000256" key="5">
    <source>
        <dbReference type="ARBA" id="ARBA00022741"/>
    </source>
</evidence>
<dbReference type="RefSeq" id="WP_146945865.1">
    <property type="nucleotide sequence ID" value="NZ_VOQF01000001.1"/>
</dbReference>
<dbReference type="Gene3D" id="3.30.450.40">
    <property type="match status" value="1"/>
</dbReference>
<evidence type="ECO:0000256" key="1">
    <source>
        <dbReference type="ARBA" id="ARBA00000085"/>
    </source>
</evidence>
<dbReference type="PROSITE" id="PS50109">
    <property type="entry name" value="HIS_KIN"/>
    <property type="match status" value="1"/>
</dbReference>
<sequence length="549" mass="63113">MLEDKHEAIALLTGVESSKKNYYTELKKTVDQLKKKNMQLEIMNELMQSFKIDMSLDETLKNMLDKLREIIRFDQISFFLLKGNSLVLTNIVPEKSYSIKVGTVLPIEGSLYWQVINNRQVILKRLQKDEDYFIEKNYFTDKYLQTILVLPIYSKNKRIGVLSIGRCNNTEWSFDDLAFLENLTDHLAVSIENVQLYREVFHSKQEWEDTFKAVDDMIFILDKDMNIMQYNDAVNTFKKNYENFHYLLLEREFKVLANNTYSFQKTGYKEINLSNQSTYELSTYPLNNNDQIIYGVIVYIKDVTEKRKMEAQLIHAGKLAAIGEMAAGVAHELNSPLTAILGNSQLLLRSSDKEDSAFTLLQDIKNCGDRCKQIIKSLLTFSRQDEYVFSTCSVNDAIKEVLNLLKYQFKEKNIDIITSLVVDLPDIEANQQQIEQIIINLILNAKDALESCVFENKEIYIETSLHIEEIHISVRDNGIGIEENRLTEIFHPFHTTKEFGKGTGLGLSVSIGIAKAHGGTIHVESQVNKGSIFTLVLPIQQDKNVEVSK</sequence>
<dbReference type="GO" id="GO:0005524">
    <property type="term" value="F:ATP binding"/>
    <property type="evidence" value="ECO:0007669"/>
    <property type="project" value="UniProtKB-KW"/>
</dbReference>
<dbReference type="CDD" id="cd00082">
    <property type="entry name" value="HisKA"/>
    <property type="match status" value="1"/>
</dbReference>
<dbReference type="Pfam" id="PF00512">
    <property type="entry name" value="HisKA"/>
    <property type="match status" value="1"/>
</dbReference>
<dbReference type="SUPFAM" id="SSF55781">
    <property type="entry name" value="GAF domain-like"/>
    <property type="match status" value="1"/>
</dbReference>
<dbReference type="InterPro" id="IPR003594">
    <property type="entry name" value="HATPase_dom"/>
</dbReference>
<dbReference type="InterPro" id="IPR003018">
    <property type="entry name" value="GAF"/>
</dbReference>
<keyword evidence="5" id="KW-0547">Nucleotide-binding</keyword>
<evidence type="ECO:0000256" key="6">
    <source>
        <dbReference type="ARBA" id="ARBA00022777"/>
    </source>
</evidence>
<evidence type="ECO:0000313" key="10">
    <source>
        <dbReference type="EMBL" id="TXC93004.1"/>
    </source>
</evidence>
<dbReference type="SUPFAM" id="SSF55874">
    <property type="entry name" value="ATPase domain of HSP90 chaperone/DNA topoisomerase II/histidine kinase"/>
    <property type="match status" value="1"/>
</dbReference>
<dbReference type="InterPro" id="IPR036097">
    <property type="entry name" value="HisK_dim/P_sf"/>
</dbReference>
<dbReference type="SMART" id="SM00065">
    <property type="entry name" value="GAF"/>
    <property type="match status" value="1"/>
</dbReference>
<dbReference type="Gene3D" id="1.10.287.130">
    <property type="match status" value="1"/>
</dbReference>
<dbReference type="InterPro" id="IPR005467">
    <property type="entry name" value="His_kinase_dom"/>
</dbReference>
<evidence type="ECO:0000256" key="2">
    <source>
        <dbReference type="ARBA" id="ARBA00012438"/>
    </source>
</evidence>
<dbReference type="PANTHER" id="PTHR43065">
    <property type="entry name" value="SENSOR HISTIDINE KINASE"/>
    <property type="match status" value="1"/>
</dbReference>
<accession>A0A5C6W6I1</accession>
<evidence type="ECO:0000256" key="4">
    <source>
        <dbReference type="ARBA" id="ARBA00022679"/>
    </source>
</evidence>
<dbReference type="OrthoDB" id="9784397at2"/>
<protein>
    <recommendedName>
        <fullName evidence="2">histidine kinase</fullName>
        <ecNumber evidence="2">2.7.13.3</ecNumber>
    </recommendedName>
</protein>
<dbReference type="AlphaFoldDB" id="A0A5C6W6I1"/>
<feature type="domain" description="Histidine kinase" evidence="9">
    <location>
        <begin position="328"/>
        <end position="541"/>
    </location>
</feature>
<keyword evidence="8" id="KW-0902">Two-component regulatory system</keyword>
<evidence type="ECO:0000313" key="11">
    <source>
        <dbReference type="Proteomes" id="UP000321363"/>
    </source>
</evidence>
<dbReference type="Proteomes" id="UP000321363">
    <property type="component" value="Unassembled WGS sequence"/>
</dbReference>
<evidence type="ECO:0000259" key="9">
    <source>
        <dbReference type="PROSITE" id="PS50109"/>
    </source>
</evidence>
<dbReference type="SMART" id="SM00387">
    <property type="entry name" value="HATPase_c"/>
    <property type="match status" value="1"/>
</dbReference>
<reference evidence="10 11" key="1">
    <citation type="journal article" date="2005" name="Int. J. Syst. Evol. Microbiol.">
        <title>Bacillus litoralis sp. nov., isolated from a tidal flat of the Yellow Sea in Korea.</title>
        <authorList>
            <person name="Yoon J.H."/>
            <person name="Oh T.K."/>
        </authorList>
    </citation>
    <scope>NUCLEOTIDE SEQUENCE [LARGE SCALE GENOMIC DNA]</scope>
    <source>
        <strain evidence="10 11">SW-211</strain>
    </source>
</reference>
<dbReference type="InterPro" id="IPR029016">
    <property type="entry name" value="GAF-like_dom_sf"/>
</dbReference>
<dbReference type="InterPro" id="IPR003661">
    <property type="entry name" value="HisK_dim/P_dom"/>
</dbReference>
<dbReference type="GO" id="GO:0000155">
    <property type="term" value="F:phosphorelay sensor kinase activity"/>
    <property type="evidence" value="ECO:0007669"/>
    <property type="project" value="InterPro"/>
</dbReference>
<keyword evidence="3" id="KW-0597">Phosphoprotein</keyword>
<keyword evidence="4" id="KW-0808">Transferase</keyword>
<dbReference type="InterPro" id="IPR036890">
    <property type="entry name" value="HATPase_C_sf"/>
</dbReference>
<dbReference type="PANTHER" id="PTHR43065:SF46">
    <property type="entry name" value="C4-DICARBOXYLATE TRANSPORT SENSOR PROTEIN DCTB"/>
    <property type="match status" value="1"/>
</dbReference>
<dbReference type="SUPFAM" id="SSF47384">
    <property type="entry name" value="Homodimeric domain of signal transducing histidine kinase"/>
    <property type="match status" value="1"/>
</dbReference>
<proteinExistence type="predicted"/>
<comment type="catalytic activity">
    <reaction evidence="1">
        <text>ATP + protein L-histidine = ADP + protein N-phospho-L-histidine.</text>
        <dbReference type="EC" id="2.7.13.3"/>
    </reaction>
</comment>
<evidence type="ECO:0000256" key="8">
    <source>
        <dbReference type="ARBA" id="ARBA00023012"/>
    </source>
</evidence>
<dbReference type="Gene3D" id="3.30.450.20">
    <property type="entry name" value="PAS domain"/>
    <property type="match status" value="1"/>
</dbReference>
<keyword evidence="11" id="KW-1185">Reference proteome</keyword>
<gene>
    <name evidence="10" type="ORF">FS935_02080</name>
</gene>
<dbReference type="SMART" id="SM00388">
    <property type="entry name" value="HisKA"/>
    <property type="match status" value="1"/>
</dbReference>
<dbReference type="EC" id="2.7.13.3" evidence="2"/>
<evidence type="ECO:0000256" key="3">
    <source>
        <dbReference type="ARBA" id="ARBA00022553"/>
    </source>
</evidence>
<organism evidence="10 11">
    <name type="scientific">Metabacillus litoralis</name>
    <dbReference type="NCBI Taxonomy" id="152268"/>
    <lineage>
        <taxon>Bacteria</taxon>
        <taxon>Bacillati</taxon>
        <taxon>Bacillota</taxon>
        <taxon>Bacilli</taxon>
        <taxon>Bacillales</taxon>
        <taxon>Bacillaceae</taxon>
        <taxon>Metabacillus</taxon>
    </lineage>
</organism>